<evidence type="ECO:0000313" key="3">
    <source>
        <dbReference type="EMBL" id="KAJ5124592.1"/>
    </source>
</evidence>
<dbReference type="SUPFAM" id="SSF52047">
    <property type="entry name" value="RNI-like"/>
    <property type="match status" value="1"/>
</dbReference>
<dbReference type="InterPro" id="IPR032675">
    <property type="entry name" value="LRR_dom_sf"/>
</dbReference>
<dbReference type="AlphaFoldDB" id="A0A9W9GP70"/>
<dbReference type="Pfam" id="PF23550">
    <property type="entry name" value="zf_Tbcl_Rhp7"/>
    <property type="match status" value="1"/>
</dbReference>
<feature type="region of interest" description="Disordered" evidence="1">
    <location>
        <begin position="72"/>
        <end position="108"/>
    </location>
</feature>
<evidence type="ECO:0000256" key="1">
    <source>
        <dbReference type="SAM" id="MobiDB-lite"/>
    </source>
</evidence>
<reference evidence="3" key="1">
    <citation type="submission" date="2022-11" db="EMBL/GenBank/DDBJ databases">
        <authorList>
            <person name="Petersen C."/>
        </authorList>
    </citation>
    <scope>NUCLEOTIDE SEQUENCE</scope>
    <source>
        <strain evidence="3">IBT 22155</strain>
    </source>
</reference>
<dbReference type="InterPro" id="IPR006553">
    <property type="entry name" value="Leu-rich_rpt_Cys-con_subtyp"/>
</dbReference>
<comment type="caution">
    <text evidence="3">The sequence shown here is derived from an EMBL/GenBank/DDBJ whole genome shotgun (WGS) entry which is preliminary data.</text>
</comment>
<dbReference type="GeneID" id="81408331"/>
<proteinExistence type="predicted"/>
<dbReference type="InterPro" id="IPR056451">
    <property type="entry name" value="Znf_Tbcl_Rhp7"/>
</dbReference>
<dbReference type="OrthoDB" id="1924287at2759"/>
<evidence type="ECO:0000313" key="4">
    <source>
        <dbReference type="Proteomes" id="UP001149079"/>
    </source>
</evidence>
<dbReference type="RefSeq" id="XP_056518991.1">
    <property type="nucleotide sequence ID" value="XM_056669161.1"/>
</dbReference>
<dbReference type="PANTHER" id="PTHR13318">
    <property type="entry name" value="PARTNER OF PAIRED, ISOFORM B-RELATED"/>
    <property type="match status" value="1"/>
</dbReference>
<accession>A0A9W9GP70</accession>
<dbReference type="GO" id="GO:0031146">
    <property type="term" value="P:SCF-dependent proteasomal ubiquitin-dependent protein catabolic process"/>
    <property type="evidence" value="ECO:0007669"/>
    <property type="project" value="TreeGrafter"/>
</dbReference>
<organism evidence="3 4">
    <name type="scientific">Penicillium bovifimosum</name>
    <dbReference type="NCBI Taxonomy" id="126998"/>
    <lineage>
        <taxon>Eukaryota</taxon>
        <taxon>Fungi</taxon>
        <taxon>Dikarya</taxon>
        <taxon>Ascomycota</taxon>
        <taxon>Pezizomycotina</taxon>
        <taxon>Eurotiomycetes</taxon>
        <taxon>Eurotiomycetidae</taxon>
        <taxon>Eurotiales</taxon>
        <taxon>Aspergillaceae</taxon>
        <taxon>Penicillium</taxon>
    </lineage>
</organism>
<protein>
    <recommendedName>
        <fullName evidence="2">DNA repair protein rhp7 treble clef domain-containing protein</fullName>
    </recommendedName>
</protein>
<gene>
    <name evidence="3" type="ORF">N7515_008417</name>
</gene>
<dbReference type="Proteomes" id="UP001149079">
    <property type="component" value="Unassembled WGS sequence"/>
</dbReference>
<evidence type="ECO:0000259" key="2">
    <source>
        <dbReference type="Pfam" id="PF23550"/>
    </source>
</evidence>
<dbReference type="PANTHER" id="PTHR13318:SF234">
    <property type="entry name" value="RNI-LIKE PROTEIN"/>
    <property type="match status" value="1"/>
</dbReference>
<feature type="compositionally biased region" description="Basic and acidic residues" evidence="1">
    <location>
        <begin position="1"/>
        <end position="15"/>
    </location>
</feature>
<dbReference type="SMART" id="SM00367">
    <property type="entry name" value="LRR_CC"/>
    <property type="match status" value="6"/>
</dbReference>
<dbReference type="FunFam" id="3.80.10.10:FF:000601">
    <property type="entry name" value="DNA repair protein Rad7, protein"/>
    <property type="match status" value="1"/>
</dbReference>
<sequence>MIDRFQERERGERRERRGKSVSGEAAEAAEQGEIQTDKTNPVAGHSALTDYLASNNISAQQIRTDWDRRQAEALRQATEQEPSVTAEQSQSPPVPTSPEDAVKKRKRQQAIARIKNSKEFARRKARGGYDDDSDDDLAIEIHEEQNRRKPGQFANCEICDKRFTVTPYSKTGPDGGLLCNICSKKQKDDKKKPPAKRRATGIGRRQNQSNLLDGLTPHGTQSLLETCIKKVADYIHDIEDFGDLPPSLLLRLGQILSRRRAVTPRTLDLFLRPQYTSIDLFDCAKLDTNDYHKILASMPRLTRVNLRFTTPMKDQVFHYMMERDMNIKDLHLDGANLVTDDCWRQLFTKLGHRFLSLKLWNLDSAFDNETAKVMCLQCPDLQRLKLKFLHKLDNDMLAEISTLKSLQHLSLRFMRETEIETEPVLQIVASVGSQLRSLSLEEFEFVDDRLLQHLHEHCRLLTKLRLTLNSTFTDKGLAALFTGWSNQALTYVDLHSLRDVDMTNPDGPEEPIGLASDGFIALMEHSGSKVQHLNIASCRHVSYKAFEQVFAENKLYPKLNYLDISFSTVVDDYLIQCILRCCPALQRLVVFACFKIRDVHIPRGLALIGTVGATIKIDGITQTETI</sequence>
<dbReference type="EMBL" id="JAPQKL010000006">
    <property type="protein sequence ID" value="KAJ5124592.1"/>
    <property type="molecule type" value="Genomic_DNA"/>
</dbReference>
<feature type="compositionally biased region" description="Polar residues" evidence="1">
    <location>
        <begin position="77"/>
        <end position="91"/>
    </location>
</feature>
<name>A0A9W9GP70_9EURO</name>
<reference evidence="3" key="2">
    <citation type="journal article" date="2023" name="IMA Fungus">
        <title>Comparative genomic study of the Penicillium genus elucidates a diverse pangenome and 15 lateral gene transfer events.</title>
        <authorList>
            <person name="Petersen C."/>
            <person name="Sorensen T."/>
            <person name="Nielsen M.R."/>
            <person name="Sondergaard T.E."/>
            <person name="Sorensen J.L."/>
            <person name="Fitzpatrick D.A."/>
            <person name="Frisvad J.C."/>
            <person name="Nielsen K.L."/>
        </authorList>
    </citation>
    <scope>NUCLEOTIDE SEQUENCE</scope>
    <source>
        <strain evidence="3">IBT 22155</strain>
    </source>
</reference>
<dbReference type="GO" id="GO:0019005">
    <property type="term" value="C:SCF ubiquitin ligase complex"/>
    <property type="evidence" value="ECO:0007669"/>
    <property type="project" value="TreeGrafter"/>
</dbReference>
<feature type="region of interest" description="Disordered" evidence="1">
    <location>
        <begin position="187"/>
        <end position="215"/>
    </location>
</feature>
<keyword evidence="4" id="KW-1185">Reference proteome</keyword>
<feature type="domain" description="DNA repair protein rhp7 treble clef" evidence="2">
    <location>
        <begin position="150"/>
        <end position="187"/>
    </location>
</feature>
<feature type="region of interest" description="Disordered" evidence="1">
    <location>
        <begin position="1"/>
        <end position="45"/>
    </location>
</feature>
<dbReference type="Gene3D" id="3.80.10.10">
    <property type="entry name" value="Ribonuclease Inhibitor"/>
    <property type="match status" value="2"/>
</dbReference>
<feature type="compositionally biased region" description="Low complexity" evidence="1">
    <location>
        <begin position="23"/>
        <end position="33"/>
    </location>
</feature>